<evidence type="ECO:0000256" key="1">
    <source>
        <dbReference type="SAM" id="MobiDB-lite"/>
    </source>
</evidence>
<reference evidence="3" key="1">
    <citation type="submission" date="2019-04" db="EMBL/GenBank/DDBJ databases">
        <authorList>
            <person name="Melise S."/>
            <person name="Noan J."/>
            <person name="Okalmin O."/>
        </authorList>
    </citation>
    <scope>NUCLEOTIDE SEQUENCE</scope>
    <source>
        <strain evidence="3">FN9</strain>
    </source>
</reference>
<dbReference type="EMBL" id="CAJPIJ010000180">
    <property type="protein sequence ID" value="CAG2004156.1"/>
    <property type="molecule type" value="Genomic_DNA"/>
</dbReference>
<name>A0A4E9EIH4_GIBZA</name>
<organism evidence="3">
    <name type="scientific">Gibberella zeae</name>
    <name type="common">Wheat head blight fungus</name>
    <name type="synonym">Fusarium graminearum</name>
    <dbReference type="NCBI Taxonomy" id="5518"/>
    <lineage>
        <taxon>Eukaryota</taxon>
        <taxon>Fungi</taxon>
        <taxon>Dikarya</taxon>
        <taxon>Ascomycota</taxon>
        <taxon>Pezizomycotina</taxon>
        <taxon>Sordariomycetes</taxon>
        <taxon>Hypocreomycetidae</taxon>
        <taxon>Hypocreales</taxon>
        <taxon>Nectriaceae</taxon>
        <taxon>Fusarium</taxon>
    </lineage>
</organism>
<reference evidence="2" key="2">
    <citation type="submission" date="2021-03" db="EMBL/GenBank/DDBJ databases">
        <authorList>
            <person name="Alouane T."/>
            <person name="Langin T."/>
            <person name="Bonhomme L."/>
        </authorList>
    </citation>
    <scope>NUCLEOTIDE SEQUENCE</scope>
    <source>
        <strain evidence="2">MDC_Fg202</strain>
    </source>
</reference>
<evidence type="ECO:0000313" key="3">
    <source>
        <dbReference type="EMBL" id="VIO62926.1"/>
    </source>
</evidence>
<dbReference type="Proteomes" id="UP000746612">
    <property type="component" value="Unassembled WGS sequence"/>
</dbReference>
<dbReference type="AlphaFoldDB" id="A0A4E9EIH4"/>
<dbReference type="EMBL" id="CAAKMV010000168">
    <property type="protein sequence ID" value="VIO62926.1"/>
    <property type="molecule type" value="Genomic_DNA"/>
</dbReference>
<sequence length="92" mass="9907">MESGGGNSNGDDEQILACDLQTDKAVSSEKTNGAAEKLPSIHGVEPTEANVTTPPSTIWFEFISVEAEMRVGSDRGWVACLLRCLPRLLRVC</sequence>
<protein>
    <submittedName>
        <fullName evidence="3">Uncharacterized protein</fullName>
    </submittedName>
</protein>
<gene>
    <name evidence="3" type="ORF">FUG_LOCUS509502</name>
    <name evidence="2" type="ORF">MDCFG202_LOCUS495892</name>
</gene>
<evidence type="ECO:0000313" key="2">
    <source>
        <dbReference type="EMBL" id="CAG2004156.1"/>
    </source>
</evidence>
<accession>A0A4E9EIH4</accession>
<feature type="region of interest" description="Disordered" evidence="1">
    <location>
        <begin position="28"/>
        <end position="50"/>
    </location>
</feature>
<proteinExistence type="predicted"/>